<feature type="transmembrane region" description="Helical" evidence="1">
    <location>
        <begin position="253"/>
        <end position="276"/>
    </location>
</feature>
<evidence type="ECO:0000313" key="2">
    <source>
        <dbReference type="EMBL" id="EAX99452.1"/>
    </source>
</evidence>
<organism evidence="2 3">
    <name type="scientific">Trichomonas vaginalis (strain ATCC PRA-98 / G3)</name>
    <dbReference type="NCBI Taxonomy" id="412133"/>
    <lineage>
        <taxon>Eukaryota</taxon>
        <taxon>Metamonada</taxon>
        <taxon>Parabasalia</taxon>
        <taxon>Trichomonadida</taxon>
        <taxon>Trichomonadidae</taxon>
        <taxon>Trichomonas</taxon>
    </lineage>
</organism>
<dbReference type="VEuPathDB" id="TrichDB:TVAG_052950"/>
<reference evidence="2" key="2">
    <citation type="journal article" date="2007" name="Science">
        <title>Draft genome sequence of the sexually transmitted pathogen Trichomonas vaginalis.</title>
        <authorList>
            <person name="Carlton J.M."/>
            <person name="Hirt R.P."/>
            <person name="Silva J.C."/>
            <person name="Delcher A.L."/>
            <person name="Schatz M."/>
            <person name="Zhao Q."/>
            <person name="Wortman J.R."/>
            <person name="Bidwell S.L."/>
            <person name="Alsmark U.C.M."/>
            <person name="Besteiro S."/>
            <person name="Sicheritz-Ponten T."/>
            <person name="Noel C.J."/>
            <person name="Dacks J.B."/>
            <person name="Foster P.G."/>
            <person name="Simillion C."/>
            <person name="Van de Peer Y."/>
            <person name="Miranda-Saavedra D."/>
            <person name="Barton G.J."/>
            <person name="Westrop G.D."/>
            <person name="Mueller S."/>
            <person name="Dessi D."/>
            <person name="Fiori P.L."/>
            <person name="Ren Q."/>
            <person name="Paulsen I."/>
            <person name="Zhang H."/>
            <person name="Bastida-Corcuera F.D."/>
            <person name="Simoes-Barbosa A."/>
            <person name="Brown M.T."/>
            <person name="Hayes R.D."/>
            <person name="Mukherjee M."/>
            <person name="Okumura C.Y."/>
            <person name="Schneider R."/>
            <person name="Smith A.J."/>
            <person name="Vanacova S."/>
            <person name="Villalvazo M."/>
            <person name="Haas B.J."/>
            <person name="Pertea M."/>
            <person name="Feldblyum T.V."/>
            <person name="Utterback T.R."/>
            <person name="Shu C.L."/>
            <person name="Osoegawa K."/>
            <person name="de Jong P.J."/>
            <person name="Hrdy I."/>
            <person name="Horvathova L."/>
            <person name="Zubacova Z."/>
            <person name="Dolezal P."/>
            <person name="Malik S.B."/>
            <person name="Logsdon J.M. Jr."/>
            <person name="Henze K."/>
            <person name="Gupta A."/>
            <person name="Wang C.C."/>
            <person name="Dunne R.L."/>
            <person name="Upcroft J.A."/>
            <person name="Upcroft P."/>
            <person name="White O."/>
            <person name="Salzberg S.L."/>
            <person name="Tang P."/>
            <person name="Chiu C.-H."/>
            <person name="Lee Y.-S."/>
            <person name="Embley T.M."/>
            <person name="Coombs G.H."/>
            <person name="Mottram J.C."/>
            <person name="Tachezy J."/>
            <person name="Fraser-Liggett C.M."/>
            <person name="Johnson P.J."/>
        </authorList>
    </citation>
    <scope>NUCLEOTIDE SEQUENCE [LARGE SCALE GENOMIC DNA]</scope>
    <source>
        <strain evidence="2">G3</strain>
    </source>
</reference>
<keyword evidence="1" id="KW-0472">Membrane</keyword>
<keyword evidence="3" id="KW-1185">Reference proteome</keyword>
<keyword evidence="1" id="KW-1133">Transmembrane helix</keyword>
<accession>A2F6K7</accession>
<dbReference type="Proteomes" id="UP000001542">
    <property type="component" value="Unassembled WGS sequence"/>
</dbReference>
<sequence length="461" mass="52957">MCHPTCMDYSIFKMAINEWPQSLDVWMVYAKFSAIYPELTLNLVFIDQNITMLKFRNSLSQLVTKSIAQIINTRESKFTPEIKSKIAKLTKQFSRTKNRLRNIWDLLLQGSTTELSNSIQTAQKYVKESEQEINHLMTLYPNNKFVARTHAKFLFEIKSDLISYKKKNDEIVKLQRGIRITPDVVHELGVLSFPCIPDCAIEIQDSSAKTQTQIENTESFNLEENSLDDDVNLEAINTIIRQIQNQKVPSVTFMYFSTLFLLFFSVLAPLIAYLVWFQFYLYDLKQPINYMHGISYMRNLVNMIPSFSGKLLLQEMPKEDGTNYLKAAKFLPGFTTESFGGYSSTRDIVTFLSMSVGTASEIISPLRNYKFGNENIEKVRNSIFSSNLDFTYYMNTTNYIKTKVSAVQISFMLASTAGKLLNNEKINPEVAKSPESITLRHNNQIITEAANEAMNNMILFI</sequence>
<evidence type="ECO:0000313" key="3">
    <source>
        <dbReference type="Proteomes" id="UP000001542"/>
    </source>
</evidence>
<keyword evidence="1" id="KW-0812">Transmembrane</keyword>
<dbReference type="InParanoid" id="A2F6K7"/>
<protein>
    <submittedName>
        <fullName evidence="2">Uncharacterized protein</fullName>
    </submittedName>
</protein>
<gene>
    <name evidence="2" type="ORF">TVAG_052950</name>
</gene>
<dbReference type="EMBL" id="DS113637">
    <property type="protein sequence ID" value="EAX99452.1"/>
    <property type="molecule type" value="Genomic_DNA"/>
</dbReference>
<proteinExistence type="predicted"/>
<evidence type="ECO:0000256" key="1">
    <source>
        <dbReference type="SAM" id="Phobius"/>
    </source>
</evidence>
<dbReference type="OrthoDB" id="10624913at2759"/>
<dbReference type="VEuPathDB" id="TrichDB:TVAGG3_0055580"/>
<reference evidence="2" key="1">
    <citation type="submission" date="2006-10" db="EMBL/GenBank/DDBJ databases">
        <authorList>
            <person name="Amadeo P."/>
            <person name="Zhao Q."/>
            <person name="Wortman J."/>
            <person name="Fraser-Liggett C."/>
            <person name="Carlton J."/>
        </authorList>
    </citation>
    <scope>NUCLEOTIDE SEQUENCE</scope>
    <source>
        <strain evidence="2">G3</strain>
    </source>
</reference>
<dbReference type="AlphaFoldDB" id="A2F6K7"/>
<dbReference type="RefSeq" id="XP_001312382.1">
    <property type="nucleotide sequence ID" value="XM_001312381.1"/>
</dbReference>
<name>A2F6K7_TRIV3</name>
<dbReference type="KEGG" id="tva:4757258"/>